<sequence>MKNYEKIGAGFLRIEKNRSRINQKLRKDPRDMKRAETLEIALKNRILKRGMRGLTVSLVKTN</sequence>
<organism evidence="1 2">
    <name type="scientific">Methanosarcina acetivorans</name>
    <dbReference type="NCBI Taxonomy" id="2214"/>
    <lineage>
        <taxon>Archaea</taxon>
        <taxon>Methanobacteriati</taxon>
        <taxon>Methanobacteriota</taxon>
        <taxon>Stenosarchaea group</taxon>
        <taxon>Methanomicrobia</taxon>
        <taxon>Methanosarcinales</taxon>
        <taxon>Methanosarcinaceae</taxon>
        <taxon>Methanosarcina</taxon>
    </lineage>
</organism>
<comment type="caution">
    <text evidence="1">The sequence shown here is derived from an EMBL/GenBank/DDBJ whole genome shotgun (WGS) entry which is preliminary data.</text>
</comment>
<dbReference type="RefSeq" id="WP_048065094.1">
    <property type="nucleotide sequence ID" value="NZ_DUJU01000078.1"/>
</dbReference>
<dbReference type="GeneID" id="24782731"/>
<dbReference type="Proteomes" id="UP000600774">
    <property type="component" value="Unassembled WGS sequence"/>
</dbReference>
<proteinExistence type="predicted"/>
<gene>
    <name evidence="1" type="ORF">HA338_06705</name>
</gene>
<dbReference type="EMBL" id="DUJU01000078">
    <property type="protein sequence ID" value="HIH93731.1"/>
    <property type="molecule type" value="Genomic_DNA"/>
</dbReference>
<name>A0A832S7W6_9EURY</name>
<evidence type="ECO:0000313" key="1">
    <source>
        <dbReference type="EMBL" id="HIH93731.1"/>
    </source>
</evidence>
<protein>
    <submittedName>
        <fullName evidence="1">Uncharacterized protein</fullName>
    </submittedName>
</protein>
<accession>A0A832S7W6</accession>
<evidence type="ECO:0000313" key="2">
    <source>
        <dbReference type="Proteomes" id="UP000600774"/>
    </source>
</evidence>
<dbReference type="AlphaFoldDB" id="A0A832S7W6"/>
<reference evidence="1" key="1">
    <citation type="journal article" date="2020" name="bioRxiv">
        <title>A rank-normalized archaeal taxonomy based on genome phylogeny resolves widespread incomplete and uneven classifications.</title>
        <authorList>
            <person name="Rinke C."/>
            <person name="Chuvochina M."/>
            <person name="Mussig A.J."/>
            <person name="Chaumeil P.-A."/>
            <person name="Waite D.W."/>
            <person name="Whitman W.B."/>
            <person name="Parks D.H."/>
            <person name="Hugenholtz P."/>
        </authorList>
    </citation>
    <scope>NUCLEOTIDE SEQUENCE</scope>
    <source>
        <strain evidence="1">UBA8876</strain>
    </source>
</reference>